<keyword evidence="3" id="KW-1185">Reference proteome</keyword>
<dbReference type="SMART" id="SM00450">
    <property type="entry name" value="RHOD"/>
    <property type="match status" value="1"/>
</dbReference>
<evidence type="ECO:0000259" key="1">
    <source>
        <dbReference type="PROSITE" id="PS50206"/>
    </source>
</evidence>
<dbReference type="SUPFAM" id="SSF52821">
    <property type="entry name" value="Rhodanese/Cell cycle control phosphatase"/>
    <property type="match status" value="1"/>
</dbReference>
<dbReference type="EMBL" id="JBHSNA010000005">
    <property type="protein sequence ID" value="MFC5566403.1"/>
    <property type="molecule type" value="Genomic_DNA"/>
</dbReference>
<comment type="caution">
    <text evidence="2">The sequence shown here is derived from an EMBL/GenBank/DDBJ whole genome shotgun (WGS) entry which is preliminary data.</text>
</comment>
<reference evidence="3" key="1">
    <citation type="journal article" date="2019" name="Int. J. Syst. Evol. Microbiol.">
        <title>The Global Catalogue of Microorganisms (GCM) 10K type strain sequencing project: providing services to taxonomists for standard genome sequencing and annotation.</title>
        <authorList>
            <consortium name="The Broad Institute Genomics Platform"/>
            <consortium name="The Broad Institute Genome Sequencing Center for Infectious Disease"/>
            <person name="Wu L."/>
            <person name="Ma J."/>
        </authorList>
    </citation>
    <scope>NUCLEOTIDE SEQUENCE [LARGE SCALE GENOMIC DNA]</scope>
    <source>
        <strain evidence="3">KACC 11588</strain>
    </source>
</reference>
<dbReference type="Gene3D" id="3.40.250.10">
    <property type="entry name" value="Rhodanese-like domain"/>
    <property type="match status" value="1"/>
</dbReference>
<evidence type="ECO:0000313" key="2">
    <source>
        <dbReference type="EMBL" id="MFC5566403.1"/>
    </source>
</evidence>
<dbReference type="Gene3D" id="6.10.140.1340">
    <property type="match status" value="1"/>
</dbReference>
<dbReference type="RefSeq" id="WP_209840022.1">
    <property type="nucleotide sequence ID" value="NZ_JAGGJP010000006.1"/>
</dbReference>
<proteinExistence type="predicted"/>
<accession>A0ABW0SBS1</accession>
<dbReference type="Pfam" id="PF00581">
    <property type="entry name" value="Rhodanese"/>
    <property type="match status" value="1"/>
</dbReference>
<dbReference type="PROSITE" id="PS50206">
    <property type="entry name" value="RHODANESE_3"/>
    <property type="match status" value="1"/>
</dbReference>
<dbReference type="Proteomes" id="UP001596056">
    <property type="component" value="Unassembled WGS sequence"/>
</dbReference>
<organism evidence="2 3">
    <name type="scientific">Rubellimicrobium aerolatum</name>
    <dbReference type="NCBI Taxonomy" id="490979"/>
    <lineage>
        <taxon>Bacteria</taxon>
        <taxon>Pseudomonadati</taxon>
        <taxon>Pseudomonadota</taxon>
        <taxon>Alphaproteobacteria</taxon>
        <taxon>Rhodobacterales</taxon>
        <taxon>Roseobacteraceae</taxon>
        <taxon>Rubellimicrobium</taxon>
    </lineage>
</organism>
<gene>
    <name evidence="2" type="ORF">ACFPOC_08220</name>
</gene>
<name>A0ABW0SBS1_9RHOB</name>
<dbReference type="InterPro" id="IPR036873">
    <property type="entry name" value="Rhodanese-like_dom_sf"/>
</dbReference>
<dbReference type="InterPro" id="IPR001763">
    <property type="entry name" value="Rhodanese-like_dom"/>
</dbReference>
<evidence type="ECO:0000313" key="3">
    <source>
        <dbReference type="Proteomes" id="UP001596056"/>
    </source>
</evidence>
<protein>
    <submittedName>
        <fullName evidence="2">Rhodanese-like domain-containing protein</fullName>
    </submittedName>
</protein>
<sequence>MSLSPIDSPAVLRLLDQGALLVDIREEDERAQAHVPGSLHAPLSELPRRIGGPGLPAVVFLCSCGDLSHENAARLQAVTSAPAYRLDGGLAAWRRAGLPVIEHRWPLLAIGRQVDLLWGTLALLGVALGAEVTPAFFALPALAGGSLVWTGLTGRCSVAAALRRMPWNRPSGLAAD</sequence>
<feature type="domain" description="Rhodanese" evidence="1">
    <location>
        <begin position="15"/>
        <end position="102"/>
    </location>
</feature>